<dbReference type="AlphaFoldDB" id="A0A1A6DW84"/>
<proteinExistence type="predicted"/>
<evidence type="ECO:0000256" key="1">
    <source>
        <dbReference type="SAM" id="MobiDB-lite"/>
    </source>
</evidence>
<gene>
    <name evidence="3" type="ORF">A9O67_02195</name>
</gene>
<protein>
    <recommendedName>
        <fullName evidence="2">HDOD domain-containing protein</fullName>
    </recommendedName>
</protein>
<dbReference type="OrthoDB" id="9804751at2"/>
<dbReference type="PROSITE" id="PS51833">
    <property type="entry name" value="HDOD"/>
    <property type="match status" value="1"/>
</dbReference>
<dbReference type="PANTHER" id="PTHR33525:SF4">
    <property type="entry name" value="CYCLIC DI-GMP PHOSPHODIESTERASE CDGJ"/>
    <property type="match status" value="1"/>
</dbReference>
<dbReference type="EMBL" id="LZDH01000045">
    <property type="protein sequence ID" value="OBS31039.1"/>
    <property type="molecule type" value="Genomic_DNA"/>
</dbReference>
<dbReference type="SUPFAM" id="SSF109604">
    <property type="entry name" value="HD-domain/PDEase-like"/>
    <property type="match status" value="1"/>
</dbReference>
<evidence type="ECO:0000313" key="4">
    <source>
        <dbReference type="Proteomes" id="UP000091969"/>
    </source>
</evidence>
<dbReference type="InterPro" id="IPR052340">
    <property type="entry name" value="RNase_Y/CdgJ"/>
</dbReference>
<organism evidence="3 4">
    <name type="scientific">Tepidimonas fonticaldi</name>
    <dbReference type="NCBI Taxonomy" id="1101373"/>
    <lineage>
        <taxon>Bacteria</taxon>
        <taxon>Pseudomonadati</taxon>
        <taxon>Pseudomonadota</taxon>
        <taxon>Betaproteobacteria</taxon>
        <taxon>Burkholderiales</taxon>
        <taxon>Tepidimonas</taxon>
    </lineage>
</organism>
<dbReference type="PANTHER" id="PTHR33525">
    <property type="match status" value="1"/>
</dbReference>
<comment type="caution">
    <text evidence="3">The sequence shown here is derived from an EMBL/GenBank/DDBJ whole genome shotgun (WGS) entry which is preliminary data.</text>
</comment>
<dbReference type="InterPro" id="IPR013976">
    <property type="entry name" value="HDOD"/>
</dbReference>
<evidence type="ECO:0000259" key="2">
    <source>
        <dbReference type="PROSITE" id="PS51833"/>
    </source>
</evidence>
<reference evidence="3 4" key="1">
    <citation type="submission" date="2016-06" db="EMBL/GenBank/DDBJ databases">
        <title>Genome sequence of Tepidimonas fonticaldi PL17.</title>
        <authorList>
            <person name="Pinnaka A.K."/>
        </authorList>
    </citation>
    <scope>NUCLEOTIDE SEQUENCE [LARGE SCALE GENOMIC DNA]</scope>
    <source>
        <strain evidence="3 4">PL17</strain>
    </source>
</reference>
<dbReference type="Pfam" id="PF08668">
    <property type="entry name" value="HDOD"/>
    <property type="match status" value="1"/>
</dbReference>
<keyword evidence="4" id="KW-1185">Reference proteome</keyword>
<dbReference type="RefSeq" id="WP_068607691.1">
    <property type="nucleotide sequence ID" value="NZ_LZDH01000045.1"/>
</dbReference>
<evidence type="ECO:0000313" key="3">
    <source>
        <dbReference type="EMBL" id="OBS31039.1"/>
    </source>
</evidence>
<accession>A0A1A6DW84</accession>
<feature type="domain" description="HDOD" evidence="2">
    <location>
        <begin position="112"/>
        <end position="295"/>
    </location>
</feature>
<dbReference type="Gene3D" id="1.10.3210.10">
    <property type="entry name" value="Hypothetical protein af1432"/>
    <property type="match status" value="1"/>
</dbReference>
<name>A0A1A6DW84_9BURK</name>
<dbReference type="Proteomes" id="UP000091969">
    <property type="component" value="Unassembled WGS sequence"/>
</dbReference>
<dbReference type="STRING" id="1101373.A9O67_02195"/>
<sequence length="330" mass="36257">MHAAAPDRLLALPEWLASPTGQPAGLRWHVLPCPQGVEPTWWQSAEVVTLAERWPTCWIGQREDLAPAADTIPPCQPNEVAESHTQPPDGHGPRWTAGTWYLRPPARPNTAHTASRQRALRLLELVHADADLHELEAAFREDAALSYQLLRLVNSAAFGARREITSYGQAILMMGRQPLKRWLHLLVFAAGDDDARSAMLQMDVALRARGMEALAQDAGLDRVGQDLAFMAGMLSRLDVLFGQPLPELLRPLAIGDDLRDALLAPDQTAHPVGALLRTWQAVEARALDNVTRHWPAWGMEGPRFQACILAACHWTLDLIGAGAGRERCAG</sequence>
<feature type="region of interest" description="Disordered" evidence="1">
    <location>
        <begin position="76"/>
        <end position="98"/>
    </location>
</feature>